<name>A0A6J4U8P3_9SPHN</name>
<keyword evidence="2" id="KW-1133">Transmembrane helix</keyword>
<organism evidence="4">
    <name type="scientific">uncultured Sphingosinicella sp</name>
    <dbReference type="NCBI Taxonomy" id="478748"/>
    <lineage>
        <taxon>Bacteria</taxon>
        <taxon>Pseudomonadati</taxon>
        <taxon>Pseudomonadota</taxon>
        <taxon>Alphaproteobacteria</taxon>
        <taxon>Sphingomonadales</taxon>
        <taxon>Sphingosinicellaceae</taxon>
        <taxon>Sphingosinicella</taxon>
        <taxon>environmental samples</taxon>
    </lineage>
</organism>
<feature type="region of interest" description="Disordered" evidence="1">
    <location>
        <begin position="39"/>
        <end position="103"/>
    </location>
</feature>
<accession>A0A6J4U8P3</accession>
<dbReference type="Pfam" id="PF13717">
    <property type="entry name" value="Zn_ribbon_4"/>
    <property type="match status" value="1"/>
</dbReference>
<feature type="transmembrane region" description="Helical" evidence="2">
    <location>
        <begin position="130"/>
        <end position="154"/>
    </location>
</feature>
<evidence type="ECO:0000259" key="3">
    <source>
        <dbReference type="Pfam" id="PF13717"/>
    </source>
</evidence>
<gene>
    <name evidence="4" type="ORF">AVDCRST_MAG23-2358</name>
</gene>
<keyword evidence="2" id="KW-0812">Transmembrane</keyword>
<evidence type="ECO:0000256" key="2">
    <source>
        <dbReference type="SAM" id="Phobius"/>
    </source>
</evidence>
<protein>
    <recommendedName>
        <fullName evidence="3">Zinc finger/thioredoxin putative domain-containing protein</fullName>
    </recommendedName>
</protein>
<keyword evidence="2" id="KW-0472">Membrane</keyword>
<sequence>MILSCPACDTRYVVPDSAVGASGRQVRCAACKTSWFQEPAEAKEPEMAMAGGAPPPRAARASAPAAPVAQASTRPVEAPPAPPTLEEREPPTPTRPTRDYIGPDPVAATASYDAFAHEPPFRARRNPAKIWTRAAIAFAAVVTLAILAISYFGLPTMGSGTATAQVTTPLVLELTRKPERRMMESGNELFALSGRILNPTENVQRVPQIQALLRDSQGRVVYDWSISAPVTELQPGQSASFNSAEVDVPRTAHALSVKFGRLS</sequence>
<dbReference type="InterPro" id="IPR011723">
    <property type="entry name" value="Znf/thioredoxin_put"/>
</dbReference>
<evidence type="ECO:0000256" key="1">
    <source>
        <dbReference type="SAM" id="MobiDB-lite"/>
    </source>
</evidence>
<dbReference type="AlphaFoldDB" id="A0A6J4U8P3"/>
<dbReference type="EMBL" id="CADCWD010000079">
    <property type="protein sequence ID" value="CAA9544018.1"/>
    <property type="molecule type" value="Genomic_DNA"/>
</dbReference>
<feature type="domain" description="Zinc finger/thioredoxin putative" evidence="3">
    <location>
        <begin position="1"/>
        <end position="36"/>
    </location>
</feature>
<proteinExistence type="predicted"/>
<evidence type="ECO:0000313" key="4">
    <source>
        <dbReference type="EMBL" id="CAA9544018.1"/>
    </source>
</evidence>
<feature type="compositionally biased region" description="Low complexity" evidence="1">
    <location>
        <begin position="47"/>
        <end position="76"/>
    </location>
</feature>
<reference evidence="4" key="1">
    <citation type="submission" date="2020-02" db="EMBL/GenBank/DDBJ databases">
        <authorList>
            <person name="Meier V. D."/>
        </authorList>
    </citation>
    <scope>NUCLEOTIDE SEQUENCE</scope>
    <source>
        <strain evidence="4">AVDCRST_MAG23</strain>
    </source>
</reference>
<dbReference type="NCBIfam" id="TIGR02098">
    <property type="entry name" value="MJ0042_CXXC"/>
    <property type="match status" value="1"/>
</dbReference>